<dbReference type="PANTHER" id="PTHR42732">
    <property type="entry name" value="BETA-GALACTOSIDASE"/>
    <property type="match status" value="1"/>
</dbReference>
<dbReference type="InterPro" id="IPR017853">
    <property type="entry name" value="GH"/>
</dbReference>
<evidence type="ECO:0000313" key="9">
    <source>
        <dbReference type="Proteomes" id="UP000346198"/>
    </source>
</evidence>
<evidence type="ECO:0000259" key="6">
    <source>
        <dbReference type="Pfam" id="PF02837"/>
    </source>
</evidence>
<dbReference type="Gene3D" id="2.60.120.260">
    <property type="entry name" value="Galactose-binding domain-like"/>
    <property type="match status" value="1"/>
</dbReference>
<evidence type="ECO:0000256" key="2">
    <source>
        <dbReference type="ARBA" id="ARBA00022801"/>
    </source>
</evidence>
<dbReference type="InterPro" id="IPR006102">
    <property type="entry name" value="Ig-like_GH2"/>
</dbReference>
<dbReference type="GO" id="GO:0005975">
    <property type="term" value="P:carbohydrate metabolic process"/>
    <property type="evidence" value="ECO:0007669"/>
    <property type="project" value="InterPro"/>
</dbReference>
<feature type="domain" description="Glycoside hydrolase family 2" evidence="7">
    <location>
        <begin position="709"/>
        <end position="798"/>
    </location>
</feature>
<dbReference type="PRINTS" id="PR00132">
    <property type="entry name" value="GLHYDRLASE2"/>
</dbReference>
<keyword evidence="3" id="KW-0326">Glycosidase</keyword>
<evidence type="ECO:0000259" key="7">
    <source>
        <dbReference type="Pfam" id="PF18565"/>
    </source>
</evidence>
<dbReference type="InterPro" id="IPR008979">
    <property type="entry name" value="Galactose-bd-like_sf"/>
</dbReference>
<evidence type="ECO:0000313" key="8">
    <source>
        <dbReference type="EMBL" id="VGO20390.1"/>
    </source>
</evidence>
<keyword evidence="9" id="KW-1185">Reference proteome</keyword>
<dbReference type="SUPFAM" id="SSF49785">
    <property type="entry name" value="Galactose-binding domain-like"/>
    <property type="match status" value="1"/>
</dbReference>
<dbReference type="Pfam" id="PF02837">
    <property type="entry name" value="Glyco_hydro_2_N"/>
    <property type="match status" value="1"/>
</dbReference>
<dbReference type="InterPro" id="IPR006103">
    <property type="entry name" value="Glyco_hydro_2_cat"/>
</dbReference>
<dbReference type="Proteomes" id="UP000346198">
    <property type="component" value="Unassembled WGS sequence"/>
</dbReference>
<organism evidence="8 9">
    <name type="scientific">Pontiella sulfatireligans</name>
    <dbReference type="NCBI Taxonomy" id="2750658"/>
    <lineage>
        <taxon>Bacteria</taxon>
        <taxon>Pseudomonadati</taxon>
        <taxon>Kiritimatiellota</taxon>
        <taxon>Kiritimatiellia</taxon>
        <taxon>Kiritimatiellales</taxon>
        <taxon>Pontiellaceae</taxon>
        <taxon>Pontiella</taxon>
    </lineage>
</organism>
<evidence type="ECO:0000259" key="5">
    <source>
        <dbReference type="Pfam" id="PF02836"/>
    </source>
</evidence>
<dbReference type="RefSeq" id="WP_136061810.1">
    <property type="nucleotide sequence ID" value="NZ_CAAHFH010000001.1"/>
</dbReference>
<dbReference type="EMBL" id="CAAHFH010000001">
    <property type="protein sequence ID" value="VGO20390.1"/>
    <property type="molecule type" value="Genomic_DNA"/>
</dbReference>
<dbReference type="InterPro" id="IPR013783">
    <property type="entry name" value="Ig-like_fold"/>
</dbReference>
<dbReference type="Pfam" id="PF18565">
    <property type="entry name" value="Glyco_hydro2_C5"/>
    <property type="match status" value="1"/>
</dbReference>
<dbReference type="Gene3D" id="2.60.40.10">
    <property type="entry name" value="Immunoglobulins"/>
    <property type="match status" value="2"/>
</dbReference>
<feature type="domain" description="Glycoside hydrolase family 2 catalytic" evidence="5">
    <location>
        <begin position="326"/>
        <end position="446"/>
    </location>
</feature>
<evidence type="ECO:0000256" key="1">
    <source>
        <dbReference type="ARBA" id="ARBA00007401"/>
    </source>
</evidence>
<dbReference type="PANTHER" id="PTHR42732:SF1">
    <property type="entry name" value="BETA-MANNOSIDASE"/>
    <property type="match status" value="1"/>
</dbReference>
<protein>
    <submittedName>
        <fullName evidence="8">Beta-galactosidase</fullName>
    </submittedName>
</protein>
<feature type="domain" description="Glycosyl hydrolases family 2 sugar binding" evidence="6">
    <location>
        <begin position="80"/>
        <end position="192"/>
    </location>
</feature>
<evidence type="ECO:0000256" key="3">
    <source>
        <dbReference type="ARBA" id="ARBA00023295"/>
    </source>
</evidence>
<dbReference type="GO" id="GO:0004553">
    <property type="term" value="F:hydrolase activity, hydrolyzing O-glycosyl compounds"/>
    <property type="evidence" value="ECO:0007669"/>
    <property type="project" value="InterPro"/>
</dbReference>
<comment type="similarity">
    <text evidence="1">Belongs to the glycosyl hydrolase 2 family.</text>
</comment>
<dbReference type="Pfam" id="PF02836">
    <property type="entry name" value="Glyco_hydro_2_C"/>
    <property type="match status" value="1"/>
</dbReference>
<sequence>MNKLFGIIVSFAVAGSILAEQKFSTAGFYAVEGSPRSVENFNPGWRFIKGDVKGAEAVAFDDSHWEAANLPHGLEILGENASGCRNYQGKAWYRKKFAVNKASSHGKVFIYFEAVMGEAQVWVNGKEVAHHFGGYLPFAADVTDVLNANGKPNVVAVMADNSNSKLYPPGKEQNKLDFTYMGGIYRDTYLIETGPVHVTLRELSRTVAGGGIFAATLDVNGNAAKMEVRTEVVNSSSKPLELVVRNVLVNAEGKEVAAVKETLKLKGGESRQLAKQLEAKNVHLWHPDDPYLHYIRTDVMVGGRVVDSLLTRVGIRLFEMRGADGLFVNKKWIGKKLIGANRHQDYSYIGNALPNSGQWRDVKLLREGGCNTIRAAHYPQDPAFYDACDEFGMLTTTANPGWHFFNFKEKVFEERLYEDTRQLVRRDRNVASMLMWETCINEFPSQPDYAMNTMHRIAHEEYPFPGMYTVADHDEAIKGGLDMFYHGGSKTVNSFNREYGDGGEVDDWYSQNARTRVKMEWGEQPLLDQSLYQAATLAQRHRTDKVRIGGTLWAGIDHHRGYHPDPFRGGLLNGFRLPRYTYYLYQSQYDPDYVIPGMGEKQMLYITHELTQLSGKDVVIYSNCDEVRLTWLGVVVGTQKPSDDGKFAGLPHPPFVFQDVFDFSKVKALGKGNINAVMVAEGLIDGRVAVCTEKPYAQRTTALALSVDDEGMELAADGSDIIPVRAVVVDQHGVKKVLAAEYVYFEVEGPAEIVGDSTTFANPMKTEFGVATALIRATTEPGTIKVTAHSNGLESGRISLESKKVDMAMSFDRGYAASSKKPEQKGAVIITQAAGSDLPTDVKTLQDELRKAQLDMVGKDQDIMELRSRLGLSE</sequence>
<dbReference type="InterPro" id="IPR040605">
    <property type="entry name" value="Glyco_hydro2_dom5"/>
</dbReference>
<accession>A0A6C2UJJ3</accession>
<dbReference type="Pfam" id="PF00703">
    <property type="entry name" value="Glyco_hydro_2"/>
    <property type="match status" value="1"/>
</dbReference>
<evidence type="ECO:0000259" key="4">
    <source>
        <dbReference type="Pfam" id="PF00703"/>
    </source>
</evidence>
<feature type="domain" description="Glycoside hydrolase family 2 immunoglobulin-like beta-sandwich" evidence="4">
    <location>
        <begin position="217"/>
        <end position="316"/>
    </location>
</feature>
<dbReference type="InterPro" id="IPR006101">
    <property type="entry name" value="Glyco_hydro_2"/>
</dbReference>
<dbReference type="InterPro" id="IPR036156">
    <property type="entry name" value="Beta-gal/glucu_dom_sf"/>
</dbReference>
<gene>
    <name evidence="8" type="primary">lacZ_9</name>
    <name evidence="8" type="ORF">SCARR_02453</name>
</gene>
<dbReference type="AlphaFoldDB" id="A0A6C2UJJ3"/>
<reference evidence="8 9" key="1">
    <citation type="submission" date="2019-04" db="EMBL/GenBank/DDBJ databases">
        <authorList>
            <person name="Van Vliet M D."/>
        </authorList>
    </citation>
    <scope>NUCLEOTIDE SEQUENCE [LARGE SCALE GENOMIC DNA]</scope>
    <source>
        <strain evidence="8 9">F21</strain>
    </source>
</reference>
<dbReference type="Gene3D" id="3.20.20.80">
    <property type="entry name" value="Glycosidases"/>
    <property type="match status" value="1"/>
</dbReference>
<dbReference type="SUPFAM" id="SSF51445">
    <property type="entry name" value="(Trans)glycosidases"/>
    <property type="match status" value="1"/>
</dbReference>
<dbReference type="SUPFAM" id="SSF49303">
    <property type="entry name" value="beta-Galactosidase/glucuronidase domain"/>
    <property type="match status" value="1"/>
</dbReference>
<keyword evidence="2" id="KW-0378">Hydrolase</keyword>
<proteinExistence type="inferred from homology"/>
<name>A0A6C2UJJ3_9BACT</name>
<dbReference type="InterPro" id="IPR051913">
    <property type="entry name" value="GH2_Domain-Containing"/>
</dbReference>
<dbReference type="InterPro" id="IPR006104">
    <property type="entry name" value="Glyco_hydro_2_N"/>
</dbReference>